<reference evidence="2" key="1">
    <citation type="journal article" date="2020" name="Stud. Mycol.">
        <title>101 Dothideomycetes genomes: a test case for predicting lifestyles and emergence of pathogens.</title>
        <authorList>
            <person name="Haridas S."/>
            <person name="Albert R."/>
            <person name="Binder M."/>
            <person name="Bloem J."/>
            <person name="Labutti K."/>
            <person name="Salamov A."/>
            <person name="Andreopoulos B."/>
            <person name="Baker S."/>
            <person name="Barry K."/>
            <person name="Bills G."/>
            <person name="Bluhm B."/>
            <person name="Cannon C."/>
            <person name="Castanera R."/>
            <person name="Culley D."/>
            <person name="Daum C."/>
            <person name="Ezra D."/>
            <person name="Gonzalez J."/>
            <person name="Henrissat B."/>
            <person name="Kuo A."/>
            <person name="Liang C."/>
            <person name="Lipzen A."/>
            <person name="Lutzoni F."/>
            <person name="Magnuson J."/>
            <person name="Mondo S."/>
            <person name="Nolan M."/>
            <person name="Ohm R."/>
            <person name="Pangilinan J."/>
            <person name="Park H.-J."/>
            <person name="Ramirez L."/>
            <person name="Alfaro M."/>
            <person name="Sun H."/>
            <person name="Tritt A."/>
            <person name="Yoshinaga Y."/>
            <person name="Zwiers L.-H."/>
            <person name="Turgeon B."/>
            <person name="Goodwin S."/>
            <person name="Spatafora J."/>
            <person name="Crous P."/>
            <person name="Grigoriev I."/>
        </authorList>
    </citation>
    <scope>NUCLEOTIDE SEQUENCE</scope>
    <source>
        <strain evidence="2">CBS 262.69</strain>
    </source>
</reference>
<sequence>MTPGRPVAEGTPVPDGMVGGGTQFVMTAVPPGHSVQITVIRFMVKLVLLGFTMVMVELSLDVMVGNGRDLPVEGGDPAAAPPKPVTAPVPDDVVEADPGNDVEKPDPEAKDPKADDTVGNWVEKAVENAAEEATPAEDAALVVAPGSKTDSTEFRACVKLLAATEKTLKADATVPPVDMKFVAEALPAVALVGVKTVENPLEAALAAAPDAAPAMAEDIAAPVAPLMVNVVLGSSITVIEAPVGTPPTRILDTAPGAPPAMIIEALAGAPPTRIVEATPGAPPTMIVEAAPGAPPTMIVEAAPGAPPKTMVETTPGDPPEMIVETAAGPPPEMMLEGTAEGPAKTIVDVTPGAPPIRIVEAPPGAPPEMMVEITPGAKPEMTVDAAPDAAPGTAPEITVEAPTPMPETAPEDSRGTSSVSNDVKALVMTRKDLVAKVLVKPETPMGLAAGPKADSTVVMAGIKELAATEKTLNAEKRGSWLAAISDEAPATVPVLPKENVPMLPKVDVKASIRAIDSTDGATVLVGSEEVVGQVVVVVE</sequence>
<proteinExistence type="predicted"/>
<feature type="region of interest" description="Disordered" evidence="1">
    <location>
        <begin position="387"/>
        <end position="419"/>
    </location>
</feature>
<name>A0A6G1HVF9_9PEZI</name>
<protein>
    <submittedName>
        <fullName evidence="2">Uncharacterized protein</fullName>
    </submittedName>
</protein>
<keyword evidence="3" id="KW-1185">Reference proteome</keyword>
<organism evidence="2 3">
    <name type="scientific">Trichodelitschia bisporula</name>
    <dbReference type="NCBI Taxonomy" id="703511"/>
    <lineage>
        <taxon>Eukaryota</taxon>
        <taxon>Fungi</taxon>
        <taxon>Dikarya</taxon>
        <taxon>Ascomycota</taxon>
        <taxon>Pezizomycotina</taxon>
        <taxon>Dothideomycetes</taxon>
        <taxon>Dothideomycetes incertae sedis</taxon>
        <taxon>Phaeotrichales</taxon>
        <taxon>Phaeotrichaceae</taxon>
        <taxon>Trichodelitschia</taxon>
    </lineage>
</organism>
<gene>
    <name evidence="2" type="ORF">EJ06DRAFT_38678</name>
</gene>
<dbReference type="AlphaFoldDB" id="A0A6G1HVF9"/>
<dbReference type="OrthoDB" id="3046459at2759"/>
<evidence type="ECO:0000256" key="1">
    <source>
        <dbReference type="SAM" id="MobiDB-lite"/>
    </source>
</evidence>
<evidence type="ECO:0000313" key="3">
    <source>
        <dbReference type="Proteomes" id="UP000799640"/>
    </source>
</evidence>
<dbReference type="Proteomes" id="UP000799640">
    <property type="component" value="Unassembled WGS sequence"/>
</dbReference>
<feature type="region of interest" description="Disordered" evidence="1">
    <location>
        <begin position="73"/>
        <end position="116"/>
    </location>
</feature>
<dbReference type="EMBL" id="ML996696">
    <property type="protein sequence ID" value="KAF2399901.1"/>
    <property type="molecule type" value="Genomic_DNA"/>
</dbReference>
<evidence type="ECO:0000313" key="2">
    <source>
        <dbReference type="EMBL" id="KAF2399901.1"/>
    </source>
</evidence>
<accession>A0A6G1HVF9</accession>
<feature type="compositionally biased region" description="Basic and acidic residues" evidence="1">
    <location>
        <begin position="101"/>
        <end position="116"/>
    </location>
</feature>